<dbReference type="AlphaFoldDB" id="V4RL35"/>
<evidence type="ECO:0000313" key="4">
    <source>
        <dbReference type="EMBL" id="ESR26014.1"/>
    </source>
</evidence>
<dbReference type="SUPFAM" id="SSF46689">
    <property type="entry name" value="Homeodomain-like"/>
    <property type="match status" value="2"/>
</dbReference>
<gene>
    <name evidence="4" type="ORF">N177_1349</name>
</gene>
<accession>V4RL35</accession>
<dbReference type="InterPro" id="IPR018060">
    <property type="entry name" value="HTH_AraC"/>
</dbReference>
<dbReference type="Proteomes" id="UP000017819">
    <property type="component" value="Unassembled WGS sequence"/>
</dbReference>
<dbReference type="STRING" id="631454.N177_1349"/>
<sequence>MPITLRDGLAALAESHRAGLEPVPIGLGDVSVMRAHEPSGPLYTVYEPVFCLVAQGAKQATIGETMHEFSAGQSLVVSVELPAIARVVRASPEAPYLALAAPLKLDLLREIMAEMSGREAGDEEKTAASYVHEADEELFECGSRLIRLASRPDSAAVLLPSLLREMHYWLLAGRQGDSLRRMARPDGQGERVARAVRHLRREFARPMRVETLAEIAHMSVSSFHHHFKAVTSMTPLQYQKQLRLIEARRLLLAEATSAAHAAYSVGYESVPQFTREYARMFGTPPKRDADRLRATA</sequence>
<dbReference type="GO" id="GO:0043565">
    <property type="term" value="F:sequence-specific DNA binding"/>
    <property type="evidence" value="ECO:0007669"/>
    <property type="project" value="InterPro"/>
</dbReference>
<feature type="domain" description="HTH araC/xylS-type" evidence="3">
    <location>
        <begin position="193"/>
        <end position="291"/>
    </location>
</feature>
<dbReference type="InterPro" id="IPR009594">
    <property type="entry name" value="Tscrpt_reg_HTH_AraC_N"/>
</dbReference>
<keyword evidence="5" id="KW-1185">Reference proteome</keyword>
<protein>
    <submittedName>
        <fullName evidence="4">Transcriptional regulator, AraC family</fullName>
    </submittedName>
</protein>
<dbReference type="PROSITE" id="PS01124">
    <property type="entry name" value="HTH_ARAC_FAMILY_2"/>
    <property type="match status" value="1"/>
</dbReference>
<dbReference type="PANTHER" id="PTHR43436:SF1">
    <property type="entry name" value="TRANSCRIPTIONAL REGULATORY PROTEIN"/>
    <property type="match status" value="1"/>
</dbReference>
<proteinExistence type="predicted"/>
<dbReference type="PATRIC" id="fig|631454.5.peg.1334"/>
<name>V4RL35_9HYPH</name>
<reference evidence="4 5" key="1">
    <citation type="journal article" date="2014" name="Genome Announc.">
        <title>Draft Genome Sequence of Lutibaculum baratangense Strain AMV1T, Isolated from a Mud Volcano in Andamans, India.</title>
        <authorList>
            <person name="Singh A."/>
            <person name="Sreenivas A."/>
            <person name="Sathyanarayana Reddy G."/>
            <person name="Pinnaka A.K."/>
            <person name="Shivaji S."/>
        </authorList>
    </citation>
    <scope>NUCLEOTIDE SEQUENCE [LARGE SCALE GENOMIC DNA]</scope>
    <source>
        <strain evidence="4 5">AMV1</strain>
    </source>
</reference>
<evidence type="ECO:0000256" key="2">
    <source>
        <dbReference type="ARBA" id="ARBA00023163"/>
    </source>
</evidence>
<dbReference type="GO" id="GO:0003700">
    <property type="term" value="F:DNA-binding transcription factor activity"/>
    <property type="evidence" value="ECO:0007669"/>
    <property type="project" value="InterPro"/>
</dbReference>
<dbReference type="PANTHER" id="PTHR43436">
    <property type="entry name" value="ARAC-FAMILY TRANSCRIPTIONAL REGULATOR"/>
    <property type="match status" value="1"/>
</dbReference>
<dbReference type="RefSeq" id="WP_023431494.1">
    <property type="nucleotide sequence ID" value="NZ_AWXZ01000017.1"/>
</dbReference>
<evidence type="ECO:0000259" key="3">
    <source>
        <dbReference type="PROSITE" id="PS01124"/>
    </source>
</evidence>
<dbReference type="eggNOG" id="COG2207">
    <property type="taxonomic scope" value="Bacteria"/>
</dbReference>
<dbReference type="Gene3D" id="1.10.10.60">
    <property type="entry name" value="Homeodomain-like"/>
    <property type="match status" value="2"/>
</dbReference>
<dbReference type="InterPro" id="IPR009057">
    <property type="entry name" value="Homeodomain-like_sf"/>
</dbReference>
<evidence type="ECO:0000256" key="1">
    <source>
        <dbReference type="ARBA" id="ARBA00023015"/>
    </source>
</evidence>
<comment type="caution">
    <text evidence="4">The sequence shown here is derived from an EMBL/GenBank/DDBJ whole genome shotgun (WGS) entry which is preliminary data.</text>
</comment>
<organism evidence="4 5">
    <name type="scientific">Lutibaculum baratangense AMV1</name>
    <dbReference type="NCBI Taxonomy" id="631454"/>
    <lineage>
        <taxon>Bacteria</taxon>
        <taxon>Pseudomonadati</taxon>
        <taxon>Pseudomonadota</taxon>
        <taxon>Alphaproteobacteria</taxon>
        <taxon>Hyphomicrobiales</taxon>
        <taxon>Tepidamorphaceae</taxon>
        <taxon>Lutibaculum</taxon>
    </lineage>
</organism>
<dbReference type="Pfam" id="PF06719">
    <property type="entry name" value="AraC_N"/>
    <property type="match status" value="1"/>
</dbReference>
<dbReference type="SMART" id="SM00342">
    <property type="entry name" value="HTH_ARAC"/>
    <property type="match status" value="1"/>
</dbReference>
<keyword evidence="2" id="KW-0804">Transcription</keyword>
<evidence type="ECO:0000313" key="5">
    <source>
        <dbReference type="Proteomes" id="UP000017819"/>
    </source>
</evidence>
<dbReference type="EMBL" id="AWXZ01000017">
    <property type="protein sequence ID" value="ESR26014.1"/>
    <property type="molecule type" value="Genomic_DNA"/>
</dbReference>
<dbReference type="Pfam" id="PF12833">
    <property type="entry name" value="HTH_18"/>
    <property type="match status" value="1"/>
</dbReference>
<keyword evidence="1" id="KW-0805">Transcription regulation</keyword>